<feature type="region of interest" description="Disordered" evidence="1">
    <location>
        <begin position="162"/>
        <end position="184"/>
    </location>
</feature>
<sequence>MMSASQPPPPPPPGGGGYKRETADEYQSDPEENPESTSRTNSQKRRSYYEGNQVAQRKLRRAARSSIKQHLGDDVEEKKVAWQTSPRPVKGNQNPDEMYHWIPNPASERNWNQADSQDEYVRAYQDTLKRRGGQQSASRWGRNNMNTVADLMESGDILPVRSYPRSGGGAPLSSPYTPASSSSQAASTYTTAPAAPVQGSWLPMPANTYATAQYVPANMTPPPQATFYTNQLAPPAPSNYNSPTTGGQYSNIPGAQQQGRPARLDYNQQPERDSRTSFNVWGIAPPQYGTPPPLPGITYPPDSYQGPGAIRSYQQSQDPGPDSPGPYQTNDQDDSGGYGYQNYNNYQGGNHQGGDGSGWGSGVA</sequence>
<feature type="compositionally biased region" description="Polar residues" evidence="1">
    <location>
        <begin position="82"/>
        <end position="95"/>
    </location>
</feature>
<proteinExistence type="predicted"/>
<feature type="compositionally biased region" description="Low complexity" evidence="1">
    <location>
        <begin position="340"/>
        <end position="349"/>
    </location>
</feature>
<feature type="region of interest" description="Disordered" evidence="1">
    <location>
        <begin position="1"/>
        <end position="111"/>
    </location>
</feature>
<evidence type="ECO:0000313" key="2">
    <source>
        <dbReference type="EMBL" id="KAJ6264510.1"/>
    </source>
</evidence>
<feature type="compositionally biased region" description="Acidic residues" evidence="1">
    <location>
        <begin position="24"/>
        <end position="34"/>
    </location>
</feature>
<gene>
    <name evidence="2" type="ORF">Dda_0657</name>
</gene>
<feature type="compositionally biased region" description="Basic and acidic residues" evidence="1">
    <location>
        <begin position="70"/>
        <end position="80"/>
    </location>
</feature>
<dbReference type="EMBL" id="JAQGDS010000001">
    <property type="protein sequence ID" value="KAJ6264510.1"/>
    <property type="molecule type" value="Genomic_DNA"/>
</dbReference>
<comment type="caution">
    <text evidence="2">The sequence shown here is derived from an EMBL/GenBank/DDBJ whole genome shotgun (WGS) entry which is preliminary data.</text>
</comment>
<feature type="compositionally biased region" description="Polar residues" evidence="1">
    <location>
        <begin position="226"/>
        <end position="259"/>
    </location>
</feature>
<evidence type="ECO:0000313" key="3">
    <source>
        <dbReference type="Proteomes" id="UP001221413"/>
    </source>
</evidence>
<accession>A0AAD6J6U8</accession>
<keyword evidence="3" id="KW-1185">Reference proteome</keyword>
<evidence type="ECO:0000256" key="1">
    <source>
        <dbReference type="SAM" id="MobiDB-lite"/>
    </source>
</evidence>
<feature type="compositionally biased region" description="Pro residues" evidence="1">
    <location>
        <begin position="1"/>
        <end position="14"/>
    </location>
</feature>
<name>A0AAD6J6U8_DREDA</name>
<dbReference type="Proteomes" id="UP001221413">
    <property type="component" value="Unassembled WGS sequence"/>
</dbReference>
<feature type="compositionally biased region" description="Low complexity" evidence="1">
    <location>
        <begin position="171"/>
        <end position="184"/>
    </location>
</feature>
<feature type="compositionally biased region" description="Gly residues" evidence="1">
    <location>
        <begin position="350"/>
        <end position="364"/>
    </location>
</feature>
<feature type="region of interest" description="Disordered" evidence="1">
    <location>
        <begin position="225"/>
        <end position="364"/>
    </location>
</feature>
<protein>
    <submittedName>
        <fullName evidence="2">Uncharacterized protein</fullName>
    </submittedName>
</protein>
<organism evidence="2 3">
    <name type="scientific">Drechslerella dactyloides</name>
    <name type="common">Nematode-trapping fungus</name>
    <name type="synonym">Arthrobotrys dactyloides</name>
    <dbReference type="NCBI Taxonomy" id="74499"/>
    <lineage>
        <taxon>Eukaryota</taxon>
        <taxon>Fungi</taxon>
        <taxon>Dikarya</taxon>
        <taxon>Ascomycota</taxon>
        <taxon>Pezizomycotina</taxon>
        <taxon>Orbiliomycetes</taxon>
        <taxon>Orbiliales</taxon>
        <taxon>Orbiliaceae</taxon>
        <taxon>Drechslerella</taxon>
    </lineage>
</organism>
<reference evidence="2" key="1">
    <citation type="submission" date="2023-01" db="EMBL/GenBank/DDBJ databases">
        <title>The chitinases involved in constricting ring structure development in the nematode-trapping fungus Drechslerella dactyloides.</title>
        <authorList>
            <person name="Wang R."/>
            <person name="Zhang L."/>
            <person name="Tang P."/>
            <person name="Li S."/>
            <person name="Liang L."/>
        </authorList>
    </citation>
    <scope>NUCLEOTIDE SEQUENCE</scope>
    <source>
        <strain evidence="2">YMF1.00031</strain>
    </source>
</reference>
<dbReference type="AlphaFoldDB" id="A0AAD6J6U8"/>